<dbReference type="GO" id="GO:0003677">
    <property type="term" value="F:DNA binding"/>
    <property type="evidence" value="ECO:0007669"/>
    <property type="project" value="InterPro"/>
</dbReference>
<evidence type="ECO:0000256" key="4">
    <source>
        <dbReference type="ARBA" id="ARBA00023163"/>
    </source>
</evidence>
<reference evidence="8" key="3">
    <citation type="submission" date="2025-08" db="UniProtKB">
        <authorList>
            <consortium name="RefSeq"/>
        </authorList>
    </citation>
    <scope>IDENTIFICATION</scope>
    <source>
        <strain evidence="8">CBS 342.82</strain>
    </source>
</reference>
<dbReference type="InterPro" id="IPR009668">
    <property type="entry name" value="RNA_pol-assoc_fac_A49-like"/>
</dbReference>
<dbReference type="GO" id="GO:0006351">
    <property type="term" value="P:DNA-templated transcription"/>
    <property type="evidence" value="ECO:0007669"/>
    <property type="project" value="InterPro"/>
</dbReference>
<dbReference type="AlphaFoldDB" id="A0A6J3M6A1"/>
<reference evidence="8" key="2">
    <citation type="submission" date="2020-04" db="EMBL/GenBank/DDBJ databases">
        <authorList>
            <consortium name="NCBI Genome Project"/>
        </authorList>
    </citation>
    <scope>NUCLEOTIDE SEQUENCE</scope>
    <source>
        <strain evidence="8">CBS 342.82</strain>
    </source>
</reference>
<name>A0A6J3M6A1_9PEZI</name>
<evidence type="ECO:0000256" key="3">
    <source>
        <dbReference type="ARBA" id="ARBA00022478"/>
    </source>
</evidence>
<dbReference type="GeneID" id="54365469"/>
<evidence type="ECO:0000313" key="8">
    <source>
        <dbReference type="RefSeq" id="XP_033460080.1"/>
    </source>
</evidence>
<dbReference type="Pfam" id="PF06870">
    <property type="entry name" value="RNA_pol_I_A49"/>
    <property type="match status" value="1"/>
</dbReference>
<protein>
    <submittedName>
        <fullName evidence="8">RNA polymerase I associated factor, A49-like protein</fullName>
    </submittedName>
</protein>
<keyword evidence="7" id="KW-1185">Reference proteome</keyword>
<reference evidence="8" key="1">
    <citation type="submission" date="2020-01" db="EMBL/GenBank/DDBJ databases">
        <authorList>
            <consortium name="DOE Joint Genome Institute"/>
            <person name="Haridas S."/>
            <person name="Albert R."/>
            <person name="Binder M."/>
            <person name="Bloem J."/>
            <person name="Labutti K."/>
            <person name="Salamov A."/>
            <person name="Andreopoulos B."/>
            <person name="Baker S.E."/>
            <person name="Barry K."/>
            <person name="Bills G."/>
            <person name="Bluhm B.H."/>
            <person name="Cannon C."/>
            <person name="Castanera R."/>
            <person name="Culley D.E."/>
            <person name="Daum C."/>
            <person name="Ezra D."/>
            <person name="Gonzalez J.B."/>
            <person name="Henrissat B."/>
            <person name="Kuo A."/>
            <person name="Liang C."/>
            <person name="Lipzen A."/>
            <person name="Lutzoni F."/>
            <person name="Magnuson J."/>
            <person name="Mondo S."/>
            <person name="Nolan M."/>
            <person name="Ohm R."/>
            <person name="Pangilinan J."/>
            <person name="Park H.-J."/>
            <person name="Ramirez L."/>
            <person name="Alfaro M."/>
            <person name="Sun H."/>
            <person name="Tritt A."/>
            <person name="Yoshinaga Y."/>
            <person name="Zwiers L.-H."/>
            <person name="Turgeon B.G."/>
            <person name="Goodwin S.B."/>
            <person name="Spatafora J.W."/>
            <person name="Crous P.W."/>
            <person name="Grigoriev I.V."/>
        </authorList>
    </citation>
    <scope>NUCLEOTIDE SEQUENCE</scope>
    <source>
        <strain evidence="8">CBS 342.82</strain>
    </source>
</reference>
<sequence length="431" mass="47720">MAEEFQKKRKRQSNGTTATPNKKVAIDHHAAAGNVKVTNVIHERGLRPIIASAPGLAPSNIAFKAYCDSKNESNVVLHSSQHPRLDYTALPNTLDSGLSHYIAVFNPQAETLQIVPANYLNLRGSVRAEEQEVEAAARGMTGAKQREELGREFGTKKAKKAIASKTENAITKDSKGKGAITATQTAILESVGTATADQASRQDQERALLAAKPIPPPNLDAANVEDVYPLATLLPPHEAKLVNIKEWQEATISEEEEKKIEFVHSFPAYRVAAIGKAHDSDRLKALRYLNLLLIFHEALSGGRVKKVPPKDKLKEKFSDYPMSLVDSVRRRFTNDSGNELGKFQLDKLYTHICALSLFVDNWSTHITDLKNDLKMDTAVLAKYYQELGCVVRAPSESERAKMKITKEAAKASRIAKLRLPLQFPKVSRRRV</sequence>
<evidence type="ECO:0000256" key="6">
    <source>
        <dbReference type="SAM" id="MobiDB-lite"/>
    </source>
</evidence>
<dbReference type="GO" id="GO:0000428">
    <property type="term" value="C:DNA-directed RNA polymerase complex"/>
    <property type="evidence" value="ECO:0007669"/>
    <property type="project" value="UniProtKB-KW"/>
</dbReference>
<keyword evidence="3" id="KW-0240">DNA-directed RNA polymerase</keyword>
<keyword evidence="5" id="KW-0539">Nucleus</keyword>
<comment type="similarity">
    <text evidence="2">Belongs to the eukaryotic RPA49/POLR1E RNA polymerase subunit family.</text>
</comment>
<dbReference type="PANTHER" id="PTHR14440">
    <property type="entry name" value="DNA-DIRECTED RNA POLYMERASE I SUBUNIT RPA49"/>
    <property type="match status" value="1"/>
</dbReference>
<organism evidence="8">
    <name type="scientific">Dissoconium aciculare CBS 342.82</name>
    <dbReference type="NCBI Taxonomy" id="1314786"/>
    <lineage>
        <taxon>Eukaryota</taxon>
        <taxon>Fungi</taxon>
        <taxon>Dikarya</taxon>
        <taxon>Ascomycota</taxon>
        <taxon>Pezizomycotina</taxon>
        <taxon>Dothideomycetes</taxon>
        <taxon>Dothideomycetidae</taxon>
        <taxon>Mycosphaerellales</taxon>
        <taxon>Dissoconiaceae</taxon>
        <taxon>Dissoconium</taxon>
    </lineage>
</organism>
<accession>A0A6J3M6A1</accession>
<evidence type="ECO:0000313" key="7">
    <source>
        <dbReference type="Proteomes" id="UP000504637"/>
    </source>
</evidence>
<evidence type="ECO:0000256" key="5">
    <source>
        <dbReference type="ARBA" id="ARBA00023242"/>
    </source>
</evidence>
<evidence type="ECO:0000256" key="1">
    <source>
        <dbReference type="ARBA" id="ARBA00004604"/>
    </source>
</evidence>
<dbReference type="RefSeq" id="XP_033460080.1">
    <property type="nucleotide sequence ID" value="XM_033607670.1"/>
</dbReference>
<dbReference type="Proteomes" id="UP000504637">
    <property type="component" value="Unplaced"/>
</dbReference>
<dbReference type="GO" id="GO:0005730">
    <property type="term" value="C:nucleolus"/>
    <property type="evidence" value="ECO:0007669"/>
    <property type="project" value="UniProtKB-SubCell"/>
</dbReference>
<proteinExistence type="inferred from homology"/>
<dbReference type="OrthoDB" id="532500at2759"/>
<keyword evidence="4" id="KW-0804">Transcription</keyword>
<comment type="subcellular location">
    <subcellularLocation>
        <location evidence="1">Nucleus</location>
        <location evidence="1">Nucleolus</location>
    </subcellularLocation>
</comment>
<gene>
    <name evidence="8" type="ORF">K489DRAFT_410124</name>
</gene>
<evidence type="ECO:0000256" key="2">
    <source>
        <dbReference type="ARBA" id="ARBA00009430"/>
    </source>
</evidence>
<feature type="region of interest" description="Disordered" evidence="6">
    <location>
        <begin position="1"/>
        <end position="24"/>
    </location>
</feature>